<dbReference type="PANTHER" id="PTHR10067">
    <property type="entry name" value="PHOSPHATIDYLSERINE DECARBOXYLASE"/>
    <property type="match status" value="1"/>
</dbReference>
<gene>
    <name evidence="4" type="ORF">EST38_g10514</name>
</gene>
<dbReference type="EMBL" id="SDEE01000564">
    <property type="protein sequence ID" value="RXW15341.1"/>
    <property type="molecule type" value="Genomic_DNA"/>
</dbReference>
<keyword evidence="1" id="KW-0210">Decarboxylase</keyword>
<dbReference type="InterPro" id="IPR022237">
    <property type="entry name" value="PsiD-like"/>
</dbReference>
<evidence type="ECO:0000313" key="4">
    <source>
        <dbReference type="EMBL" id="RXW15341.1"/>
    </source>
</evidence>
<protein>
    <recommendedName>
        <fullName evidence="3">L-tryptophan decarboxylase PsiD-like domain-containing protein</fullName>
    </recommendedName>
</protein>
<organism evidence="4 5">
    <name type="scientific">Candolleomyces aberdarensis</name>
    <dbReference type="NCBI Taxonomy" id="2316362"/>
    <lineage>
        <taxon>Eukaryota</taxon>
        <taxon>Fungi</taxon>
        <taxon>Dikarya</taxon>
        <taxon>Basidiomycota</taxon>
        <taxon>Agaricomycotina</taxon>
        <taxon>Agaricomycetes</taxon>
        <taxon>Agaricomycetidae</taxon>
        <taxon>Agaricales</taxon>
        <taxon>Agaricineae</taxon>
        <taxon>Psathyrellaceae</taxon>
        <taxon>Candolleomyces</taxon>
    </lineage>
</organism>
<sequence length="411" mass="45607">MSGPNAKLTEQFRRGGWLPANRDVLDRWVNGKVKQGRKARAALLPPIQELKDMIENDGDMYMGFNRMFENATVVKDYNELLMLMNGLLGEAPYYGDLGPPFYMILAEPMNTDAGFTAFLADKLNAQFKKIFDTWAVYLVSSDSTSVLNDEPGGWFSQEAISAMEVGFDGLTFAQIFACDPCKPSWGYTSWDDFFVRTLNPGVRALELPKVPNVINAACESVFYNMQQDAKETDQFWIKGEPYSLRHVLNDDQEYGAQLYGGTVFQGFLQVTGYHRWHSPVEGVIKKIVTVPGTYFVQSPALLNSPSGDNPYIQSLAFITSITSRMLIFIKSSNPAIGLMCFIAIGMTEVSTCEATVRVGQRVKRGDELGMFHFGGSSHCLVFRPGVNISWEGAYTDPGALVKVRAAIGVVC</sequence>
<evidence type="ECO:0000313" key="5">
    <source>
        <dbReference type="Proteomes" id="UP000290288"/>
    </source>
</evidence>
<evidence type="ECO:0000259" key="3">
    <source>
        <dbReference type="Pfam" id="PF12588"/>
    </source>
</evidence>
<dbReference type="Pfam" id="PF02666">
    <property type="entry name" value="PS_Dcarbxylase"/>
    <property type="match status" value="1"/>
</dbReference>
<feature type="domain" description="L-tryptophan decarboxylase PsiD-like" evidence="3">
    <location>
        <begin position="45"/>
        <end position="163"/>
    </location>
</feature>
<keyword evidence="5" id="KW-1185">Reference proteome</keyword>
<dbReference type="GO" id="GO:0006646">
    <property type="term" value="P:phosphatidylethanolamine biosynthetic process"/>
    <property type="evidence" value="ECO:0007669"/>
    <property type="project" value="TreeGrafter"/>
</dbReference>
<evidence type="ECO:0000256" key="1">
    <source>
        <dbReference type="ARBA" id="ARBA00022793"/>
    </source>
</evidence>
<dbReference type="PANTHER" id="PTHR10067:SF9">
    <property type="entry name" value="PHOSPHATIDYLSERINE DECARBOXYLASE FAMILY PROTEIN (AFU_ORTHOLOGUE AFUA_7G01730)"/>
    <property type="match status" value="1"/>
</dbReference>
<name>A0A4Q2D9E2_9AGAR</name>
<proteinExistence type="predicted"/>
<dbReference type="GO" id="GO:0005739">
    <property type="term" value="C:mitochondrion"/>
    <property type="evidence" value="ECO:0007669"/>
    <property type="project" value="TreeGrafter"/>
</dbReference>
<dbReference type="InterPro" id="IPR003817">
    <property type="entry name" value="PS_Dcarbxylase"/>
</dbReference>
<accession>A0A4Q2D9E2</accession>
<reference evidence="4 5" key="1">
    <citation type="submission" date="2019-01" db="EMBL/GenBank/DDBJ databases">
        <title>Draft genome sequence of Psathyrella aberdarensis IHI B618.</title>
        <authorList>
            <person name="Buettner E."/>
            <person name="Kellner H."/>
        </authorList>
    </citation>
    <scope>NUCLEOTIDE SEQUENCE [LARGE SCALE GENOMIC DNA]</scope>
    <source>
        <strain evidence="4 5">IHI B618</strain>
    </source>
</reference>
<dbReference type="STRING" id="2316362.A0A4Q2D9E2"/>
<keyword evidence="2" id="KW-0456">Lyase</keyword>
<evidence type="ECO:0000256" key="2">
    <source>
        <dbReference type="ARBA" id="ARBA00023239"/>
    </source>
</evidence>
<comment type="caution">
    <text evidence="4">The sequence shown here is derived from an EMBL/GenBank/DDBJ whole genome shotgun (WGS) entry which is preliminary data.</text>
</comment>
<dbReference type="OrthoDB" id="5973539at2759"/>
<dbReference type="Proteomes" id="UP000290288">
    <property type="component" value="Unassembled WGS sequence"/>
</dbReference>
<dbReference type="AlphaFoldDB" id="A0A4Q2D9E2"/>
<dbReference type="GO" id="GO:0004609">
    <property type="term" value="F:phosphatidylserine decarboxylase activity"/>
    <property type="evidence" value="ECO:0007669"/>
    <property type="project" value="InterPro"/>
</dbReference>
<dbReference type="Pfam" id="PF12588">
    <property type="entry name" value="PSDC"/>
    <property type="match status" value="1"/>
</dbReference>